<dbReference type="InterPro" id="IPR008011">
    <property type="entry name" value="Complex1_LYR_dom"/>
</dbReference>
<evidence type="ECO:0000259" key="2">
    <source>
        <dbReference type="Pfam" id="PF05347"/>
    </source>
</evidence>
<comment type="similarity">
    <text evidence="1">Belongs to the complex I LYR family.</text>
</comment>
<dbReference type="Pfam" id="PF05347">
    <property type="entry name" value="Complex1_LYR"/>
    <property type="match status" value="1"/>
</dbReference>
<evidence type="ECO:0000256" key="1">
    <source>
        <dbReference type="ARBA" id="ARBA00009508"/>
    </source>
</evidence>
<evidence type="ECO:0000313" key="3">
    <source>
        <dbReference type="EMBL" id="CAG8736775.1"/>
    </source>
</evidence>
<organism evidence="3 4">
    <name type="scientific">Gigaspora margarita</name>
    <dbReference type="NCBI Taxonomy" id="4874"/>
    <lineage>
        <taxon>Eukaryota</taxon>
        <taxon>Fungi</taxon>
        <taxon>Fungi incertae sedis</taxon>
        <taxon>Mucoromycota</taxon>
        <taxon>Glomeromycotina</taxon>
        <taxon>Glomeromycetes</taxon>
        <taxon>Diversisporales</taxon>
        <taxon>Gigasporaceae</taxon>
        <taxon>Gigaspora</taxon>
    </lineage>
</organism>
<dbReference type="InterPro" id="IPR024645">
    <property type="entry name" value="Mitochondr_Som1"/>
</dbReference>
<feature type="domain" description="Complex 1 LYR protein" evidence="2">
    <location>
        <begin position="65"/>
        <end position="121"/>
    </location>
</feature>
<protein>
    <submittedName>
        <fullName evidence="3">37183_t:CDS:1</fullName>
    </submittedName>
</protein>
<sequence>MFSKKQNTTKEIKCHLAELMQYQCDIQKNRVVCVPFIRIFKRCQGRPTVEVTPIYDLTGLPSKAHILHLYRSLLRGSKTFSNYNFSAYAYRRTRDSFREHKNETSPDKITELVKKAEHELAILQRQGYLNSLYAVDKLVVEQSNRQK</sequence>
<name>A0ABN7V6E0_GIGMA</name>
<proteinExistence type="inferred from homology"/>
<dbReference type="PANTHER" id="PTHR13166">
    <property type="entry name" value="PROTEIN C6ORF149"/>
    <property type="match status" value="1"/>
</dbReference>
<dbReference type="EMBL" id="CAJVQB010010116">
    <property type="protein sequence ID" value="CAG8736775.1"/>
    <property type="molecule type" value="Genomic_DNA"/>
</dbReference>
<dbReference type="PANTHER" id="PTHR13166:SF7">
    <property type="entry name" value="LYR MOTIF-CONTAINING PROTEIN 4"/>
    <property type="match status" value="1"/>
</dbReference>
<dbReference type="InterPro" id="IPR045297">
    <property type="entry name" value="Complex1_LYR_LYRM4"/>
</dbReference>
<dbReference type="Proteomes" id="UP000789901">
    <property type="component" value="Unassembled WGS sequence"/>
</dbReference>
<accession>A0ABN7V6E0</accession>
<dbReference type="InterPro" id="IPR051522">
    <property type="entry name" value="ISC_assembly_LYR"/>
</dbReference>
<dbReference type="Pfam" id="PF11093">
    <property type="entry name" value="Mitochondr_Som1"/>
    <property type="match status" value="1"/>
</dbReference>
<keyword evidence="4" id="KW-1185">Reference proteome</keyword>
<feature type="non-terminal residue" evidence="3">
    <location>
        <position position="147"/>
    </location>
</feature>
<evidence type="ECO:0000313" key="4">
    <source>
        <dbReference type="Proteomes" id="UP000789901"/>
    </source>
</evidence>
<dbReference type="CDD" id="cd20264">
    <property type="entry name" value="Complex1_LYR_LYRM4"/>
    <property type="match status" value="1"/>
</dbReference>
<comment type="caution">
    <text evidence="3">The sequence shown here is derived from an EMBL/GenBank/DDBJ whole genome shotgun (WGS) entry which is preliminary data.</text>
</comment>
<gene>
    <name evidence="3" type="ORF">GMARGA_LOCUS14947</name>
</gene>
<reference evidence="3 4" key="1">
    <citation type="submission" date="2021-06" db="EMBL/GenBank/DDBJ databases">
        <authorList>
            <person name="Kallberg Y."/>
            <person name="Tangrot J."/>
            <person name="Rosling A."/>
        </authorList>
    </citation>
    <scope>NUCLEOTIDE SEQUENCE [LARGE SCALE GENOMIC DNA]</scope>
    <source>
        <strain evidence="3 4">120-4 pot B 10/14</strain>
    </source>
</reference>